<proteinExistence type="predicted"/>
<dbReference type="Proteomes" id="UP000316213">
    <property type="component" value="Unassembled WGS sequence"/>
</dbReference>
<evidence type="ECO:0000313" key="2">
    <source>
        <dbReference type="EMBL" id="TWU01519.1"/>
    </source>
</evidence>
<keyword evidence="1" id="KW-0812">Transmembrane</keyword>
<keyword evidence="1" id="KW-0472">Membrane</keyword>
<dbReference type="OrthoDB" id="273337at2"/>
<keyword evidence="1" id="KW-1133">Transmembrane helix</keyword>
<accession>A0A5C6AQM3</accession>
<feature type="transmembrane region" description="Helical" evidence="1">
    <location>
        <begin position="40"/>
        <end position="60"/>
    </location>
</feature>
<keyword evidence="3" id="KW-1185">Reference proteome</keyword>
<sequence>MTAFNPFGSPALAQDSFDQEPGAAKGTSTTLHGYAFTGQIITLALAKGILIIGLIFGVLLMDDERAFGNAAILLPLGGGLFVVMLAGAFFVSKMLRSAGVTRLRQHPEVHAMHEATPANTTMAVMREEWIQWDNKSPLPLPLRPFLAGEQSATIVGQAMLEGSAVINLVFALLDGSYAHFLFAFLAMVGLVSMIPTTGKLRKRIEIAISPESIEGPRR</sequence>
<gene>
    <name evidence="2" type="ORF">Pla100_12540</name>
</gene>
<reference evidence="2 3" key="1">
    <citation type="submission" date="2019-02" db="EMBL/GenBank/DDBJ databases">
        <title>Deep-cultivation of Planctomycetes and their phenomic and genomic characterization uncovers novel biology.</title>
        <authorList>
            <person name="Wiegand S."/>
            <person name="Jogler M."/>
            <person name="Boedeker C."/>
            <person name="Pinto D."/>
            <person name="Vollmers J."/>
            <person name="Rivas-Marin E."/>
            <person name="Kohn T."/>
            <person name="Peeters S.H."/>
            <person name="Heuer A."/>
            <person name="Rast P."/>
            <person name="Oberbeckmann S."/>
            <person name="Bunk B."/>
            <person name="Jeske O."/>
            <person name="Meyerdierks A."/>
            <person name="Storesund J.E."/>
            <person name="Kallscheuer N."/>
            <person name="Luecker S."/>
            <person name="Lage O.M."/>
            <person name="Pohl T."/>
            <person name="Merkel B.J."/>
            <person name="Hornburger P."/>
            <person name="Mueller R.-W."/>
            <person name="Bruemmer F."/>
            <person name="Labrenz M."/>
            <person name="Spormann A.M."/>
            <person name="Op Den Camp H."/>
            <person name="Overmann J."/>
            <person name="Amann R."/>
            <person name="Jetten M.S.M."/>
            <person name="Mascher T."/>
            <person name="Medema M.H."/>
            <person name="Devos D.P."/>
            <person name="Kaster A.-K."/>
            <person name="Ovreas L."/>
            <person name="Rohde M."/>
            <person name="Galperin M.Y."/>
            <person name="Jogler C."/>
        </authorList>
    </citation>
    <scope>NUCLEOTIDE SEQUENCE [LARGE SCALE GENOMIC DNA]</scope>
    <source>
        <strain evidence="2 3">Pla100</strain>
    </source>
</reference>
<dbReference type="EMBL" id="SJPM01000002">
    <property type="protein sequence ID" value="TWU01519.1"/>
    <property type="molecule type" value="Genomic_DNA"/>
</dbReference>
<evidence type="ECO:0000313" key="3">
    <source>
        <dbReference type="Proteomes" id="UP000316213"/>
    </source>
</evidence>
<name>A0A5C6AQM3_9BACT</name>
<organism evidence="2 3">
    <name type="scientific">Neorhodopirellula pilleata</name>
    <dbReference type="NCBI Taxonomy" id="2714738"/>
    <lineage>
        <taxon>Bacteria</taxon>
        <taxon>Pseudomonadati</taxon>
        <taxon>Planctomycetota</taxon>
        <taxon>Planctomycetia</taxon>
        <taxon>Pirellulales</taxon>
        <taxon>Pirellulaceae</taxon>
        <taxon>Neorhodopirellula</taxon>
    </lineage>
</organism>
<dbReference type="RefSeq" id="WP_146576804.1">
    <property type="nucleotide sequence ID" value="NZ_SJPM01000002.1"/>
</dbReference>
<evidence type="ECO:0000256" key="1">
    <source>
        <dbReference type="SAM" id="Phobius"/>
    </source>
</evidence>
<comment type="caution">
    <text evidence="2">The sequence shown here is derived from an EMBL/GenBank/DDBJ whole genome shotgun (WGS) entry which is preliminary data.</text>
</comment>
<dbReference type="AlphaFoldDB" id="A0A5C6AQM3"/>
<feature type="transmembrane region" description="Helical" evidence="1">
    <location>
        <begin position="72"/>
        <end position="91"/>
    </location>
</feature>
<protein>
    <submittedName>
        <fullName evidence="2">Uncharacterized protein</fullName>
    </submittedName>
</protein>
<feature type="transmembrane region" description="Helical" evidence="1">
    <location>
        <begin position="177"/>
        <end position="194"/>
    </location>
</feature>